<dbReference type="InterPro" id="IPR014752">
    <property type="entry name" value="Arrestin-like_C"/>
</dbReference>
<accession>A0A8H5HXU5</accession>
<evidence type="ECO:0008006" key="3">
    <source>
        <dbReference type="Google" id="ProtNLM"/>
    </source>
</evidence>
<evidence type="ECO:0000313" key="1">
    <source>
        <dbReference type="EMBL" id="KAF5391527.1"/>
    </source>
</evidence>
<keyword evidence="2" id="KW-1185">Reference proteome</keyword>
<dbReference type="Proteomes" id="UP000518752">
    <property type="component" value="Unassembled WGS sequence"/>
</dbReference>
<reference evidence="1 2" key="1">
    <citation type="journal article" date="2020" name="ISME J.">
        <title>Uncovering the hidden diversity of litter-decomposition mechanisms in mushroom-forming fungi.</title>
        <authorList>
            <person name="Floudas D."/>
            <person name="Bentzer J."/>
            <person name="Ahren D."/>
            <person name="Johansson T."/>
            <person name="Persson P."/>
            <person name="Tunlid A."/>
        </authorList>
    </citation>
    <scope>NUCLEOTIDE SEQUENCE [LARGE SCALE GENOMIC DNA]</scope>
    <source>
        <strain evidence="1 2">CBS 406.79</strain>
    </source>
</reference>
<protein>
    <recommendedName>
        <fullName evidence="3">Arrestin-like N-terminal domain-containing protein</fullName>
    </recommendedName>
</protein>
<organism evidence="1 2">
    <name type="scientific">Collybiopsis confluens</name>
    <dbReference type="NCBI Taxonomy" id="2823264"/>
    <lineage>
        <taxon>Eukaryota</taxon>
        <taxon>Fungi</taxon>
        <taxon>Dikarya</taxon>
        <taxon>Basidiomycota</taxon>
        <taxon>Agaricomycotina</taxon>
        <taxon>Agaricomycetes</taxon>
        <taxon>Agaricomycetidae</taxon>
        <taxon>Agaricales</taxon>
        <taxon>Marasmiineae</taxon>
        <taxon>Omphalotaceae</taxon>
        <taxon>Collybiopsis</taxon>
    </lineage>
</organism>
<proteinExistence type="predicted"/>
<dbReference type="OrthoDB" id="3261578at2759"/>
<comment type="caution">
    <text evidence="1">The sequence shown here is derived from an EMBL/GenBank/DDBJ whole genome shotgun (WGS) entry which is preliminary data.</text>
</comment>
<gene>
    <name evidence="1" type="ORF">D9757_002503</name>
</gene>
<evidence type="ECO:0000313" key="2">
    <source>
        <dbReference type="Proteomes" id="UP000518752"/>
    </source>
</evidence>
<dbReference type="Gene3D" id="2.60.40.640">
    <property type="match status" value="1"/>
</dbReference>
<dbReference type="EMBL" id="JAACJN010000009">
    <property type="protein sequence ID" value="KAF5391527.1"/>
    <property type="molecule type" value="Genomic_DNA"/>
</dbReference>
<sequence length="421" mass="46950">MYDSPPPLYGVSSDDSDTGLPGYSQAVSLDAIKFDSSASFTHNLVFKGRSSNSCASLTLYGDGSFSKEFPTYLEGSTLRGLVKVNLEKPESISMVVVSIRGEIVSGRSKHAFFESSETLWFHPAKSSRKLQGEHTWPFAMNIPQQVKLTVGPNDSLRPESARLPHDCLEMRVLAGVEYQAAVRFYRPSPLKTDYRIIAPFGYIPVIRPHPPSYHRQIAYKENVEIPNPAVDPQGWCTLPPVWIAGFSRQAVKATCTLSLALPLSYTRGSVIPLYLTLQSEDIKALEALSSPNTIVCRLRRTIRYLSAEDFRETNYCHGKLGKFQHDHFELATWWLPSTQAWEKETFKRSLCGEIVLPRDLKPTTFVGQFRLEYSVVLLSFASNGLESSGSNTNQNILLTHPVQIATAFAPGPLPRSYAPEL</sequence>
<name>A0A8H5HXU5_9AGAR</name>
<dbReference type="AlphaFoldDB" id="A0A8H5HXU5"/>